<sequence length="116" mass="13175">MICHYRERVALSGFYQPSTDPWPSINIYVRSRVLGPQAVYIEKTTSGFSVGLKLRSLLSEPWLPLVVAESETSGAARSGTTDCGFRSSRRQRRACRDGQQRSEEAPRPRVMCRFTY</sequence>
<evidence type="ECO:0000256" key="1">
    <source>
        <dbReference type="SAM" id="MobiDB-lite"/>
    </source>
</evidence>
<gene>
    <name evidence="2" type="ORF">EVAR_92260_1</name>
</gene>
<reference evidence="2 3" key="1">
    <citation type="journal article" date="2019" name="Commun. Biol.">
        <title>The bagworm genome reveals a unique fibroin gene that provides high tensile strength.</title>
        <authorList>
            <person name="Kono N."/>
            <person name="Nakamura H."/>
            <person name="Ohtoshi R."/>
            <person name="Tomita M."/>
            <person name="Numata K."/>
            <person name="Arakawa K."/>
        </authorList>
    </citation>
    <scope>NUCLEOTIDE SEQUENCE [LARGE SCALE GENOMIC DNA]</scope>
</reference>
<evidence type="ECO:0000313" key="2">
    <source>
        <dbReference type="EMBL" id="GBP15266.1"/>
    </source>
</evidence>
<feature type="compositionally biased region" description="Basic and acidic residues" evidence="1">
    <location>
        <begin position="94"/>
        <end position="107"/>
    </location>
</feature>
<name>A0A4C1TM20_EUMVA</name>
<dbReference type="AlphaFoldDB" id="A0A4C1TM20"/>
<protein>
    <submittedName>
        <fullName evidence="2">Uncharacterized protein</fullName>
    </submittedName>
</protein>
<accession>A0A4C1TM20</accession>
<keyword evidence="3" id="KW-1185">Reference proteome</keyword>
<organism evidence="2 3">
    <name type="scientific">Eumeta variegata</name>
    <name type="common">Bagworm moth</name>
    <name type="synonym">Eumeta japonica</name>
    <dbReference type="NCBI Taxonomy" id="151549"/>
    <lineage>
        <taxon>Eukaryota</taxon>
        <taxon>Metazoa</taxon>
        <taxon>Ecdysozoa</taxon>
        <taxon>Arthropoda</taxon>
        <taxon>Hexapoda</taxon>
        <taxon>Insecta</taxon>
        <taxon>Pterygota</taxon>
        <taxon>Neoptera</taxon>
        <taxon>Endopterygota</taxon>
        <taxon>Lepidoptera</taxon>
        <taxon>Glossata</taxon>
        <taxon>Ditrysia</taxon>
        <taxon>Tineoidea</taxon>
        <taxon>Psychidae</taxon>
        <taxon>Oiketicinae</taxon>
        <taxon>Eumeta</taxon>
    </lineage>
</organism>
<dbReference type="Proteomes" id="UP000299102">
    <property type="component" value="Unassembled WGS sequence"/>
</dbReference>
<feature type="region of interest" description="Disordered" evidence="1">
    <location>
        <begin position="73"/>
        <end position="108"/>
    </location>
</feature>
<evidence type="ECO:0000313" key="3">
    <source>
        <dbReference type="Proteomes" id="UP000299102"/>
    </source>
</evidence>
<proteinExistence type="predicted"/>
<comment type="caution">
    <text evidence="2">The sequence shown here is derived from an EMBL/GenBank/DDBJ whole genome shotgun (WGS) entry which is preliminary data.</text>
</comment>
<dbReference type="EMBL" id="BGZK01000070">
    <property type="protein sequence ID" value="GBP15266.1"/>
    <property type="molecule type" value="Genomic_DNA"/>
</dbReference>